<proteinExistence type="predicted"/>
<reference evidence="2" key="1">
    <citation type="journal article" date="2015" name="Nat. Genet.">
        <title>The genome and transcriptome of the zoonotic hookworm Ancylostoma ceylanicum identify infection-specific gene families.</title>
        <authorList>
            <person name="Schwarz E.M."/>
            <person name="Hu Y."/>
            <person name="Antoshechkin I."/>
            <person name="Miller M.M."/>
            <person name="Sternberg P.W."/>
            <person name="Aroian R.V."/>
        </authorList>
    </citation>
    <scope>NUCLEOTIDE SEQUENCE</scope>
    <source>
        <strain evidence="2">HY135</strain>
    </source>
</reference>
<dbReference type="Proteomes" id="UP000024635">
    <property type="component" value="Unassembled WGS sequence"/>
</dbReference>
<comment type="caution">
    <text evidence="1">The sequence shown here is derived from an EMBL/GenBank/DDBJ whole genome shotgun (WGS) entry which is preliminary data.</text>
</comment>
<evidence type="ECO:0000313" key="2">
    <source>
        <dbReference type="Proteomes" id="UP000024635"/>
    </source>
</evidence>
<accession>A0A016U7G4</accession>
<gene>
    <name evidence="1" type="primary">Acey_s0052.g2210</name>
    <name evidence="1" type="ORF">Y032_0052g2210</name>
</gene>
<keyword evidence="2" id="KW-1185">Reference proteome</keyword>
<dbReference type="AlphaFoldDB" id="A0A016U7G4"/>
<name>A0A016U7G4_9BILA</name>
<dbReference type="EMBL" id="JARK01001388">
    <property type="protein sequence ID" value="EYC11090.1"/>
    <property type="molecule type" value="Genomic_DNA"/>
</dbReference>
<organism evidence="1 2">
    <name type="scientific">Ancylostoma ceylanicum</name>
    <dbReference type="NCBI Taxonomy" id="53326"/>
    <lineage>
        <taxon>Eukaryota</taxon>
        <taxon>Metazoa</taxon>
        <taxon>Ecdysozoa</taxon>
        <taxon>Nematoda</taxon>
        <taxon>Chromadorea</taxon>
        <taxon>Rhabditida</taxon>
        <taxon>Rhabditina</taxon>
        <taxon>Rhabditomorpha</taxon>
        <taxon>Strongyloidea</taxon>
        <taxon>Ancylostomatidae</taxon>
        <taxon>Ancylostomatinae</taxon>
        <taxon>Ancylostoma</taxon>
    </lineage>
</organism>
<sequence>MTPFLTGMSRVNVPCPVAMSNPDTDVVLSSMRRMNISQVERNPDRDLRLDRIVLIAFKDHLMIRLVTAAS</sequence>
<protein>
    <submittedName>
        <fullName evidence="1">Uncharacterized protein</fullName>
    </submittedName>
</protein>
<evidence type="ECO:0000313" key="1">
    <source>
        <dbReference type="EMBL" id="EYC11090.1"/>
    </source>
</evidence>